<dbReference type="InterPro" id="IPR015927">
    <property type="entry name" value="Peptidase_S24_S26A/B/C"/>
</dbReference>
<evidence type="ECO:0000259" key="1">
    <source>
        <dbReference type="Pfam" id="PF00717"/>
    </source>
</evidence>
<dbReference type="STRING" id="1618408.UU23_C0001G0140"/>
<reference evidence="2 3" key="1">
    <citation type="journal article" date="2015" name="Nature">
        <title>rRNA introns, odd ribosomes, and small enigmatic genomes across a large radiation of phyla.</title>
        <authorList>
            <person name="Brown C.T."/>
            <person name="Hug L.A."/>
            <person name="Thomas B.C."/>
            <person name="Sharon I."/>
            <person name="Castelle C.J."/>
            <person name="Singh A."/>
            <person name="Wilkins M.J."/>
            <person name="Williams K.H."/>
            <person name="Banfield J.F."/>
        </authorList>
    </citation>
    <scope>NUCLEOTIDE SEQUENCE [LARGE SCALE GENOMIC DNA]</scope>
</reference>
<evidence type="ECO:0000313" key="2">
    <source>
        <dbReference type="EMBL" id="KKR78376.1"/>
    </source>
</evidence>
<protein>
    <recommendedName>
        <fullName evidence="1">Peptidase S24/S26A/S26B/S26C domain-containing protein</fullName>
    </recommendedName>
</protein>
<dbReference type="InterPro" id="IPR036286">
    <property type="entry name" value="LexA/Signal_pep-like_sf"/>
</dbReference>
<dbReference type="SUPFAM" id="SSF51306">
    <property type="entry name" value="LexA/Signal peptidase"/>
    <property type="match status" value="1"/>
</dbReference>
<gene>
    <name evidence="2" type="ORF">UU23_C0001G0140</name>
</gene>
<dbReference type="EMBL" id="LBZV01000001">
    <property type="protein sequence ID" value="KKR78376.1"/>
    <property type="molecule type" value="Genomic_DNA"/>
</dbReference>
<organism evidence="2 3">
    <name type="scientific">Candidatus Curtissbacteria bacterium GW2011_GWA1_40_9</name>
    <dbReference type="NCBI Taxonomy" id="1618408"/>
    <lineage>
        <taxon>Bacteria</taxon>
        <taxon>Candidatus Curtissiibacteriota</taxon>
    </lineage>
</organism>
<accession>A0A0G0TU62</accession>
<proteinExistence type="predicted"/>
<feature type="domain" description="Peptidase S24/S26A/S26B/S26C" evidence="1">
    <location>
        <begin position="1"/>
        <end position="72"/>
    </location>
</feature>
<evidence type="ECO:0000313" key="3">
    <source>
        <dbReference type="Proteomes" id="UP000034292"/>
    </source>
</evidence>
<sequence>MEPMFVEFDRVLTINYGTIQKGSIIVFRQGANYLIKRVKDVGGDNIIAVSDNKILATKQYTVKRVDVIGRVFLKY</sequence>
<dbReference type="Gene3D" id="2.10.109.10">
    <property type="entry name" value="Umud Fragment, subunit A"/>
    <property type="match status" value="1"/>
</dbReference>
<dbReference type="AlphaFoldDB" id="A0A0G0TU62"/>
<dbReference type="Pfam" id="PF00717">
    <property type="entry name" value="Peptidase_S24"/>
    <property type="match status" value="1"/>
</dbReference>
<name>A0A0G0TU62_9BACT</name>
<dbReference type="Proteomes" id="UP000034292">
    <property type="component" value="Unassembled WGS sequence"/>
</dbReference>
<comment type="caution">
    <text evidence="2">The sequence shown here is derived from an EMBL/GenBank/DDBJ whole genome shotgun (WGS) entry which is preliminary data.</text>
</comment>